<dbReference type="PANTHER" id="PTHR12276">
    <property type="entry name" value="EPSIN/ENT-RELATED"/>
    <property type="match status" value="1"/>
</dbReference>
<evidence type="ECO:0000313" key="6">
    <source>
        <dbReference type="RefSeq" id="XP_021039254.1"/>
    </source>
</evidence>
<evidence type="ECO:0000256" key="1">
    <source>
        <dbReference type="ARBA" id="ARBA00010130"/>
    </source>
</evidence>
<evidence type="ECO:0000259" key="4">
    <source>
        <dbReference type="PROSITE" id="PS50942"/>
    </source>
</evidence>
<dbReference type="Gene3D" id="1.25.40.90">
    <property type="match status" value="1"/>
</dbReference>
<dbReference type="CTD" id="150350"/>
<dbReference type="GO" id="GO:0005768">
    <property type="term" value="C:endosome"/>
    <property type="evidence" value="ECO:0007669"/>
    <property type="project" value="TreeGrafter"/>
</dbReference>
<gene>
    <name evidence="6" type="primary">Enthd1</name>
</gene>
<dbReference type="KEGG" id="mcal:110310548"/>
<reference evidence="6" key="1">
    <citation type="submission" date="2025-08" db="UniProtKB">
        <authorList>
            <consortium name="RefSeq"/>
        </authorList>
    </citation>
    <scope>IDENTIFICATION</scope>
</reference>
<feature type="domain" description="ENTH" evidence="4">
    <location>
        <begin position="9"/>
        <end position="141"/>
    </location>
</feature>
<evidence type="ECO:0000256" key="3">
    <source>
        <dbReference type="SAM" id="MobiDB-lite"/>
    </source>
</evidence>
<dbReference type="SUPFAM" id="SSF48464">
    <property type="entry name" value="ENTH/VHS domain"/>
    <property type="match status" value="1"/>
</dbReference>
<comment type="similarity">
    <text evidence="1">Belongs to the epsin family.</text>
</comment>
<dbReference type="InterPro" id="IPR008942">
    <property type="entry name" value="ENTH_VHS"/>
</dbReference>
<dbReference type="Proteomes" id="UP000515126">
    <property type="component" value="Chromosome 15"/>
</dbReference>
<proteinExistence type="inferred from homology"/>
<dbReference type="GO" id="GO:0005543">
    <property type="term" value="F:phospholipid binding"/>
    <property type="evidence" value="ECO:0007669"/>
    <property type="project" value="TreeGrafter"/>
</dbReference>
<dbReference type="GeneID" id="110310548"/>
<accession>A0A6P5R9L7</accession>
<dbReference type="GO" id="GO:0030276">
    <property type="term" value="F:clathrin binding"/>
    <property type="evidence" value="ECO:0007669"/>
    <property type="project" value="TreeGrafter"/>
</dbReference>
<dbReference type="FunFam" id="1.25.40.90:FF:000006">
    <property type="entry name" value="Clathrin interactor 1"/>
    <property type="match status" value="1"/>
</dbReference>
<dbReference type="GO" id="GO:0030125">
    <property type="term" value="C:clathrin vesicle coat"/>
    <property type="evidence" value="ECO:0007669"/>
    <property type="project" value="TreeGrafter"/>
</dbReference>
<dbReference type="CDD" id="cd16990">
    <property type="entry name" value="ENTH_Epsin"/>
    <property type="match status" value="1"/>
</dbReference>
<dbReference type="InterPro" id="IPR013809">
    <property type="entry name" value="ENTH"/>
</dbReference>
<feature type="region of interest" description="Disordered" evidence="3">
    <location>
        <begin position="595"/>
        <end position="618"/>
    </location>
</feature>
<dbReference type="RefSeq" id="XP_021039254.1">
    <property type="nucleotide sequence ID" value="XM_021183595.1"/>
</dbReference>
<organism evidence="5 6">
    <name type="scientific">Mus caroli</name>
    <name type="common">Ryukyu mouse</name>
    <name type="synonym">Ricefield mouse</name>
    <dbReference type="NCBI Taxonomy" id="10089"/>
    <lineage>
        <taxon>Eukaryota</taxon>
        <taxon>Metazoa</taxon>
        <taxon>Chordata</taxon>
        <taxon>Craniata</taxon>
        <taxon>Vertebrata</taxon>
        <taxon>Euteleostomi</taxon>
        <taxon>Mammalia</taxon>
        <taxon>Eutheria</taxon>
        <taxon>Euarchontoglires</taxon>
        <taxon>Glires</taxon>
        <taxon>Rodentia</taxon>
        <taxon>Myomorpha</taxon>
        <taxon>Muroidea</taxon>
        <taxon>Muridae</taxon>
        <taxon>Murinae</taxon>
        <taxon>Mus</taxon>
        <taxon>Mus</taxon>
    </lineage>
</organism>
<protein>
    <submittedName>
        <fullName evidence="6">ENTH domain-containing protein 1 isoform X1</fullName>
    </submittedName>
</protein>
<dbReference type="GO" id="GO:0005886">
    <property type="term" value="C:plasma membrane"/>
    <property type="evidence" value="ECO:0007669"/>
    <property type="project" value="TreeGrafter"/>
</dbReference>
<keyword evidence="2" id="KW-0446">Lipid-binding</keyword>
<dbReference type="PANTHER" id="PTHR12276:SF57">
    <property type="entry name" value="ENTH DOMAIN-CONTAINING PROTEIN 1"/>
    <property type="match status" value="1"/>
</dbReference>
<name>A0A6P5R9L7_MUSCR</name>
<evidence type="ECO:0000256" key="2">
    <source>
        <dbReference type="ARBA" id="ARBA00023121"/>
    </source>
</evidence>
<feature type="compositionally biased region" description="Polar residues" evidence="3">
    <location>
        <begin position="595"/>
        <end position="612"/>
    </location>
</feature>
<feature type="region of interest" description="Disordered" evidence="3">
    <location>
        <begin position="489"/>
        <end position="519"/>
    </location>
</feature>
<dbReference type="SMART" id="SM00273">
    <property type="entry name" value="ENTH"/>
    <property type="match status" value="1"/>
</dbReference>
<dbReference type="GO" id="GO:0006897">
    <property type="term" value="P:endocytosis"/>
    <property type="evidence" value="ECO:0007669"/>
    <property type="project" value="TreeGrafter"/>
</dbReference>
<evidence type="ECO:0000313" key="5">
    <source>
        <dbReference type="Proteomes" id="UP000515126"/>
    </source>
</evidence>
<keyword evidence="5" id="KW-1185">Reference proteome</keyword>
<sequence>MSFRRQVKNFVKNYSEAEKKVREATSNDPWGPSSSLMLAISDMTFNAASLSEIMHMLWQRLSDHGKNWRHVYKSLALMDYLIKNGSRKVIQYCREGVCNLQTLKDFQHIDEAGKDQGHYIRERSKQVITLLMDEQLLYKEREVATWTRQRTSYSMSFPSRLSATGTSHTVCTSVLIPESLTSEKKHSQDCKKTAGLCNKKSTSKARLRLEQCQDVPSPAGTSLPLYFPSLGMKAWKSTEDLTLLYSYEHPKQPVTRLPPSFTSPASWLSEGETEICNLWDTEAVSTPPEKSPSMQTSVSLGKKLESAIANTITESPPQTPQEKQMAAKSFEMPTPLPAFWPSGKDEFVSLALRMSKSESIFHTQSSVETLYVSPRFKTISPLNETSQDLQTPAQFSICQMEDMCLKPLAMRGEWTPKQASEAVSATSEVTSSFSTLSISPPDLAHPEKSARCFIPVMASSSFWTLPQPQSPSDPFTDQNEAVRVRHPFAPTSTASSDDEECPTLPDNSDSTMKEPSYSFSSGRGAFSTLTRAPFPGLPQASFRFQESAGLSRDSESRAIRTLLGEVKSAVVQLHHDLSLVIQELGVINNHLGNLSGSSPTVSETLQDPQSPRGSPDPI</sequence>
<dbReference type="PROSITE" id="PS50942">
    <property type="entry name" value="ENTH"/>
    <property type="match status" value="1"/>
</dbReference>
<dbReference type="AlphaFoldDB" id="A0A6P5R9L7"/>
<dbReference type="Pfam" id="PF01417">
    <property type="entry name" value="ENTH"/>
    <property type="match status" value="1"/>
</dbReference>